<dbReference type="Proteomes" id="UP000694428">
    <property type="component" value="Unplaced"/>
</dbReference>
<evidence type="ECO:0000313" key="1">
    <source>
        <dbReference type="Ensembl" id="ENSPSTP00000020510.1"/>
    </source>
</evidence>
<reference evidence="1" key="1">
    <citation type="submission" date="2025-08" db="UniProtKB">
        <authorList>
            <consortium name="Ensembl"/>
        </authorList>
    </citation>
    <scope>IDENTIFICATION</scope>
</reference>
<protein>
    <submittedName>
        <fullName evidence="1">Uncharacterized protein</fullName>
    </submittedName>
</protein>
<keyword evidence="2" id="KW-1185">Reference proteome</keyword>
<evidence type="ECO:0000313" key="2">
    <source>
        <dbReference type="Proteomes" id="UP000694428"/>
    </source>
</evidence>
<proteinExistence type="predicted"/>
<name>A0A8C9FUD3_PAVCR</name>
<reference evidence="1" key="2">
    <citation type="submission" date="2025-09" db="UniProtKB">
        <authorList>
            <consortium name="Ensembl"/>
        </authorList>
    </citation>
    <scope>IDENTIFICATION</scope>
</reference>
<dbReference type="Ensembl" id="ENSPSTT00000021516.1">
    <property type="protein sequence ID" value="ENSPSTP00000020510.1"/>
    <property type="gene ID" value="ENSPSTG00000014892.1"/>
</dbReference>
<dbReference type="AlphaFoldDB" id="A0A8C9FUD3"/>
<organism evidence="1 2">
    <name type="scientific">Pavo cristatus</name>
    <name type="common">Indian peafowl</name>
    <name type="synonym">Blue peafowl</name>
    <dbReference type="NCBI Taxonomy" id="9049"/>
    <lineage>
        <taxon>Eukaryota</taxon>
        <taxon>Metazoa</taxon>
        <taxon>Chordata</taxon>
        <taxon>Craniata</taxon>
        <taxon>Vertebrata</taxon>
        <taxon>Euteleostomi</taxon>
        <taxon>Archelosauria</taxon>
        <taxon>Archosauria</taxon>
        <taxon>Dinosauria</taxon>
        <taxon>Saurischia</taxon>
        <taxon>Theropoda</taxon>
        <taxon>Coelurosauria</taxon>
        <taxon>Aves</taxon>
        <taxon>Neognathae</taxon>
        <taxon>Galloanserae</taxon>
        <taxon>Galliformes</taxon>
        <taxon>Phasianidae</taxon>
        <taxon>Phasianinae</taxon>
        <taxon>Pavo</taxon>
    </lineage>
</organism>
<sequence length="71" mass="8330">MSTLCSWKEECVNLLTFIFSFSASENVKDIFVGARNGKYRILKINHLKNKSTSKLNVTKVFHILKVEFEFW</sequence>
<accession>A0A8C9FUD3</accession>